<evidence type="ECO:0000256" key="6">
    <source>
        <dbReference type="SAM" id="MobiDB-lite"/>
    </source>
</evidence>
<evidence type="ECO:0000256" key="3">
    <source>
        <dbReference type="ARBA" id="ARBA00023125"/>
    </source>
</evidence>
<dbReference type="EMBL" id="KQ997004">
    <property type="protein sequence ID" value="KZV44417.1"/>
    <property type="molecule type" value="Genomic_DNA"/>
</dbReference>
<feature type="region of interest" description="Disordered" evidence="6">
    <location>
        <begin position="482"/>
        <end position="600"/>
    </location>
</feature>
<feature type="compositionally biased region" description="Low complexity" evidence="6">
    <location>
        <begin position="65"/>
        <end position="83"/>
    </location>
</feature>
<feature type="domain" description="HTH myb-type" evidence="8">
    <location>
        <begin position="98"/>
        <end position="154"/>
    </location>
</feature>
<dbReference type="PROSITE" id="PS51294">
    <property type="entry name" value="HTH_MYB"/>
    <property type="match status" value="1"/>
</dbReference>
<reference evidence="9 10" key="1">
    <citation type="journal article" date="2015" name="Proc. Natl. Acad. Sci. U.S.A.">
        <title>The resurrection genome of Boea hygrometrica: A blueprint for survival of dehydration.</title>
        <authorList>
            <person name="Xiao L."/>
            <person name="Yang G."/>
            <person name="Zhang L."/>
            <person name="Yang X."/>
            <person name="Zhao S."/>
            <person name="Ji Z."/>
            <person name="Zhou Q."/>
            <person name="Hu M."/>
            <person name="Wang Y."/>
            <person name="Chen M."/>
            <person name="Xu Y."/>
            <person name="Jin H."/>
            <person name="Xiao X."/>
            <person name="Hu G."/>
            <person name="Bao F."/>
            <person name="Hu Y."/>
            <person name="Wan P."/>
            <person name="Li L."/>
            <person name="Deng X."/>
            <person name="Kuang T."/>
            <person name="Xiang C."/>
            <person name="Zhu J.K."/>
            <person name="Oliver M.J."/>
            <person name="He Y."/>
        </authorList>
    </citation>
    <scope>NUCLEOTIDE SEQUENCE [LARGE SCALE GENOMIC DNA]</scope>
    <source>
        <strain evidence="10">cv. XS01</strain>
    </source>
</reference>
<dbReference type="PANTHER" id="PTHR44191">
    <property type="entry name" value="TRANSCRIPTION FACTOR KUA1"/>
    <property type="match status" value="1"/>
</dbReference>
<dbReference type="GO" id="GO:0005634">
    <property type="term" value="C:nucleus"/>
    <property type="evidence" value="ECO:0007669"/>
    <property type="project" value="UniProtKB-SubCell"/>
</dbReference>
<evidence type="ECO:0000313" key="9">
    <source>
        <dbReference type="EMBL" id="KZV44417.1"/>
    </source>
</evidence>
<evidence type="ECO:0000256" key="4">
    <source>
        <dbReference type="ARBA" id="ARBA00023163"/>
    </source>
</evidence>
<evidence type="ECO:0000256" key="1">
    <source>
        <dbReference type="ARBA" id="ARBA00004123"/>
    </source>
</evidence>
<evidence type="ECO:0000313" key="10">
    <source>
        <dbReference type="Proteomes" id="UP000250235"/>
    </source>
</evidence>
<dbReference type="PANTHER" id="PTHR44191:SF26">
    <property type="entry name" value="TRANSCRIPTION FACTOR KUA1"/>
    <property type="match status" value="1"/>
</dbReference>
<feature type="compositionally biased region" description="Polar residues" evidence="6">
    <location>
        <begin position="8"/>
        <end position="18"/>
    </location>
</feature>
<feature type="region of interest" description="Disordered" evidence="6">
    <location>
        <begin position="258"/>
        <end position="286"/>
    </location>
</feature>
<feature type="domain" description="Myb-like" evidence="7">
    <location>
        <begin position="98"/>
        <end position="150"/>
    </location>
</feature>
<dbReference type="InterPro" id="IPR017930">
    <property type="entry name" value="Myb_dom"/>
</dbReference>
<evidence type="ECO:0000259" key="8">
    <source>
        <dbReference type="PROSITE" id="PS51294"/>
    </source>
</evidence>
<dbReference type="InterPro" id="IPR009057">
    <property type="entry name" value="Homeodomain-like_sf"/>
</dbReference>
<evidence type="ECO:0000256" key="2">
    <source>
        <dbReference type="ARBA" id="ARBA00023015"/>
    </source>
</evidence>
<dbReference type="FunFam" id="1.10.10.60:FF:000009">
    <property type="entry name" value="transcription factor MYB1R1"/>
    <property type="match status" value="1"/>
</dbReference>
<dbReference type="SMART" id="SM00717">
    <property type="entry name" value="SANT"/>
    <property type="match status" value="1"/>
</dbReference>
<dbReference type="InterPro" id="IPR007321">
    <property type="entry name" value="Transposase_28"/>
</dbReference>
<dbReference type="GO" id="GO:0009739">
    <property type="term" value="P:response to gibberellin"/>
    <property type="evidence" value="ECO:0007669"/>
    <property type="project" value="TreeGrafter"/>
</dbReference>
<dbReference type="Proteomes" id="UP000250235">
    <property type="component" value="Unassembled WGS sequence"/>
</dbReference>
<keyword evidence="10" id="KW-1185">Reference proteome</keyword>
<dbReference type="Pfam" id="PF00249">
    <property type="entry name" value="Myb_DNA-binding"/>
    <property type="match status" value="1"/>
</dbReference>
<dbReference type="Gene3D" id="1.10.10.60">
    <property type="entry name" value="Homeodomain-like"/>
    <property type="match status" value="1"/>
</dbReference>
<feature type="compositionally biased region" description="Basic and acidic residues" evidence="6">
    <location>
        <begin position="258"/>
        <end position="276"/>
    </location>
</feature>
<accession>A0A2Z7CEX2</accession>
<dbReference type="OrthoDB" id="118550at2759"/>
<dbReference type="GO" id="GO:0009723">
    <property type="term" value="P:response to ethylene"/>
    <property type="evidence" value="ECO:0007669"/>
    <property type="project" value="TreeGrafter"/>
</dbReference>
<keyword evidence="2" id="KW-0805">Transcription regulation</keyword>
<keyword evidence="4" id="KW-0804">Transcription</keyword>
<dbReference type="PROSITE" id="PS50090">
    <property type="entry name" value="MYB_LIKE"/>
    <property type="match status" value="1"/>
</dbReference>
<dbReference type="SUPFAM" id="SSF46689">
    <property type="entry name" value="Homeodomain-like"/>
    <property type="match status" value="1"/>
</dbReference>
<comment type="subcellular location">
    <subcellularLocation>
        <location evidence="1">Nucleus</location>
    </subcellularLocation>
</comment>
<dbReference type="InterPro" id="IPR052245">
    <property type="entry name" value="Plant_Stress_Dev_TF"/>
</dbReference>
<sequence length="788" mass="86841">MTRRCSHCSHNGHNSRTCPNRGVKIFGVRLTDGSIRKSASMGNLTHYMGGGGGSGSGTPPNGVFADSPADTPDHPSAASAAADGYGSEDFVAGSSSSRERKKGIPWTEEEHRMFLLGLQNLGKGDWRGIARNYVISRTPTQVASHAQKYFIRQSNMSRRKRRSSLFDIVADEILTVRPVDEAPGSRSEGIGVAIGDEVVAGGTCRCWRPWLKAGDLGKFFVVGGRGRSRGGVYTCEGNCAGRISRGKDLSLLMADRDSGRTSLEDSGDKGGSEIRLSDPNSLDPSTTHIHHERLELENAHEVLRRLGLCVKSDIIIPKKGDMCHEPPSGYFTAYLEHFSNGFSLPPNALLVEIVRSLGVSFSQLTPNAIVAFACFHRRMSEIRIPVTLDLFHALFSARCTGPGSYIYFQPRLDCKFLSRIRSPRGSWKSNFLYVRDRGWGVPTTWSSGLSKIKIGGTHHALQLECGSLGLFDETIDPRLLLPPGKKIDPSEVRALQNGAGRRPVKAPWVRPPRRRVGPNSRDAPRRMGSPRSTVRRSSPQSRQRPVADGKSTSDRRKELGPKSGDVPRQSGEAGAQKNLKRSREVENGASHNASGGGHLFVEGVNRRDRAGSFWDMSDPDLGWSMGETLVGDHDVLHLLPQPTESLTHALAWNACQVLSLASTFQLREERSRNSESKLHEEIAMLREELLKKQKESDEKSKSCETLRVELEEKSKSYDALRPESLAILLRQGWPGLLHSGCLSRLLGSLTLNMESFRSDLLQSRWLFCSDRAGQASYIRVAFRDCLGR</sequence>
<feature type="compositionally biased region" description="Basic and acidic residues" evidence="6">
    <location>
        <begin position="545"/>
        <end position="560"/>
    </location>
</feature>
<keyword evidence="5" id="KW-0539">Nucleus</keyword>
<name>A0A2Z7CEX2_9LAMI</name>
<dbReference type="NCBIfam" id="TIGR01557">
    <property type="entry name" value="myb_SHAQKYF"/>
    <property type="match status" value="1"/>
</dbReference>
<dbReference type="InterPro" id="IPR001005">
    <property type="entry name" value="SANT/Myb"/>
</dbReference>
<keyword evidence="3" id="KW-0238">DNA-binding</keyword>
<protein>
    <submittedName>
        <fullName evidence="9">Uncharacterized protein</fullName>
    </submittedName>
</protein>
<dbReference type="CDD" id="cd00167">
    <property type="entry name" value="SANT"/>
    <property type="match status" value="1"/>
</dbReference>
<dbReference type="GO" id="GO:0006355">
    <property type="term" value="P:regulation of DNA-templated transcription"/>
    <property type="evidence" value="ECO:0007669"/>
    <property type="project" value="UniProtKB-ARBA"/>
</dbReference>
<feature type="region of interest" description="Disordered" evidence="6">
    <location>
        <begin position="1"/>
        <end position="20"/>
    </location>
</feature>
<dbReference type="AlphaFoldDB" id="A0A2Z7CEX2"/>
<gene>
    <name evidence="9" type="ORF">F511_27000</name>
</gene>
<proteinExistence type="predicted"/>
<evidence type="ECO:0000256" key="5">
    <source>
        <dbReference type="ARBA" id="ARBA00023242"/>
    </source>
</evidence>
<evidence type="ECO:0000259" key="7">
    <source>
        <dbReference type="PROSITE" id="PS50090"/>
    </source>
</evidence>
<dbReference type="GO" id="GO:0003677">
    <property type="term" value="F:DNA binding"/>
    <property type="evidence" value="ECO:0007669"/>
    <property type="project" value="UniProtKB-KW"/>
</dbReference>
<dbReference type="InterPro" id="IPR006447">
    <property type="entry name" value="Myb_dom_plants"/>
</dbReference>
<dbReference type="Pfam" id="PF04195">
    <property type="entry name" value="Transposase_28"/>
    <property type="match status" value="1"/>
</dbReference>
<organism evidence="9 10">
    <name type="scientific">Dorcoceras hygrometricum</name>
    <dbReference type="NCBI Taxonomy" id="472368"/>
    <lineage>
        <taxon>Eukaryota</taxon>
        <taxon>Viridiplantae</taxon>
        <taxon>Streptophyta</taxon>
        <taxon>Embryophyta</taxon>
        <taxon>Tracheophyta</taxon>
        <taxon>Spermatophyta</taxon>
        <taxon>Magnoliopsida</taxon>
        <taxon>eudicotyledons</taxon>
        <taxon>Gunneridae</taxon>
        <taxon>Pentapetalae</taxon>
        <taxon>asterids</taxon>
        <taxon>lamiids</taxon>
        <taxon>Lamiales</taxon>
        <taxon>Gesneriaceae</taxon>
        <taxon>Didymocarpoideae</taxon>
        <taxon>Trichosporeae</taxon>
        <taxon>Loxocarpinae</taxon>
        <taxon>Dorcoceras</taxon>
    </lineage>
</organism>
<feature type="region of interest" description="Disordered" evidence="6">
    <location>
        <begin position="46"/>
        <end position="103"/>
    </location>
</feature>
<feature type="compositionally biased region" description="Low complexity" evidence="6">
    <location>
        <begin position="529"/>
        <end position="544"/>
    </location>
</feature>